<dbReference type="EMBL" id="PDCK01000042">
    <property type="protein sequence ID" value="PRQ38263.1"/>
    <property type="molecule type" value="Genomic_DNA"/>
</dbReference>
<protein>
    <submittedName>
        <fullName evidence="3">Uncharacterized protein</fullName>
    </submittedName>
</protein>
<dbReference type="Proteomes" id="UP000238479">
    <property type="component" value="Chromosome 4"/>
</dbReference>
<dbReference type="STRING" id="74649.A0A2P6QVP9"/>
<accession>A0A2P6QVP9</accession>
<keyword evidence="1" id="KW-0694">RNA-binding</keyword>
<dbReference type="GO" id="GO:0001680">
    <property type="term" value="P:tRNA 3'-terminal CCA addition"/>
    <property type="evidence" value="ECO:0007669"/>
    <property type="project" value="TreeGrafter"/>
</dbReference>
<evidence type="ECO:0000256" key="1">
    <source>
        <dbReference type="ARBA" id="ARBA00022884"/>
    </source>
</evidence>
<evidence type="ECO:0000313" key="4">
    <source>
        <dbReference type="Proteomes" id="UP000238479"/>
    </source>
</evidence>
<dbReference type="Gramene" id="PRQ38263">
    <property type="protein sequence ID" value="PRQ38263"/>
    <property type="gene ID" value="RchiOBHm_Chr4g0411871"/>
</dbReference>
<dbReference type="PANTHER" id="PTHR13734">
    <property type="entry name" value="TRNA-NUCLEOTIDYLTRANSFERASE"/>
    <property type="match status" value="1"/>
</dbReference>
<dbReference type="GO" id="GO:0052929">
    <property type="term" value="F:ATP:3'-cytidine-cytidine-tRNA adenylyltransferase activity"/>
    <property type="evidence" value="ECO:0007669"/>
    <property type="project" value="TreeGrafter"/>
</dbReference>
<name>A0A2P6QVP9_ROSCH</name>
<evidence type="ECO:0000256" key="2">
    <source>
        <dbReference type="SAM" id="MobiDB-lite"/>
    </source>
</evidence>
<organism evidence="3 4">
    <name type="scientific">Rosa chinensis</name>
    <name type="common">China rose</name>
    <dbReference type="NCBI Taxonomy" id="74649"/>
    <lineage>
        <taxon>Eukaryota</taxon>
        <taxon>Viridiplantae</taxon>
        <taxon>Streptophyta</taxon>
        <taxon>Embryophyta</taxon>
        <taxon>Tracheophyta</taxon>
        <taxon>Spermatophyta</taxon>
        <taxon>Magnoliopsida</taxon>
        <taxon>eudicotyledons</taxon>
        <taxon>Gunneridae</taxon>
        <taxon>Pentapetalae</taxon>
        <taxon>rosids</taxon>
        <taxon>fabids</taxon>
        <taxon>Rosales</taxon>
        <taxon>Rosaceae</taxon>
        <taxon>Rosoideae</taxon>
        <taxon>Rosoideae incertae sedis</taxon>
        <taxon>Rosa</taxon>
    </lineage>
</organism>
<dbReference type="GO" id="GO:0003723">
    <property type="term" value="F:RNA binding"/>
    <property type="evidence" value="ECO:0007669"/>
    <property type="project" value="UniProtKB-KW"/>
</dbReference>
<dbReference type="PANTHER" id="PTHR13734:SF5">
    <property type="entry name" value="CCA TRNA NUCLEOTIDYLTRANSFERASE, MITOCHONDRIAL"/>
    <property type="match status" value="1"/>
</dbReference>
<dbReference type="SUPFAM" id="SSF81891">
    <property type="entry name" value="Poly A polymerase C-terminal region-like"/>
    <property type="match status" value="1"/>
</dbReference>
<gene>
    <name evidence="3" type="ORF">RchiOBHm_Chr4g0411871</name>
</gene>
<evidence type="ECO:0000313" key="3">
    <source>
        <dbReference type="EMBL" id="PRQ38263.1"/>
    </source>
</evidence>
<proteinExistence type="predicted"/>
<dbReference type="GO" id="GO:0052927">
    <property type="term" value="F:CC tRNA cytidylyltransferase activity"/>
    <property type="evidence" value="ECO:0007669"/>
    <property type="project" value="TreeGrafter"/>
</dbReference>
<reference evidence="3 4" key="1">
    <citation type="journal article" date="2018" name="Nat. Genet.">
        <title>The Rosa genome provides new insights in the design of modern roses.</title>
        <authorList>
            <person name="Bendahmane M."/>
        </authorList>
    </citation>
    <scope>NUCLEOTIDE SEQUENCE [LARGE SCALE GENOMIC DNA]</scope>
    <source>
        <strain evidence="4">cv. Old Blush</strain>
    </source>
</reference>
<sequence>MLMSLLHRNNRISEWFLLREIKDFWRVALLMSTLLYPTNVLNKNLKPEDRRALLIEAERSINNLGDEAAEASFKASKTELKALKAYALEKKKNDVVLVFWNRMGLKVATEGVWTLYSQFQPSLFQKVPNSIPNPEFELGARFRFAAVNLKVSELDSQQAILRYWSSIRSRPFEGRDKVWNVKPLLNGKEVMDALQLKSGGPLVSKWQRKLLAWQLAHPLGTAEECLKWLKETHSSSTRSVGDMEELNAPNNKKCKTEDRD</sequence>
<feature type="region of interest" description="Disordered" evidence="2">
    <location>
        <begin position="238"/>
        <end position="260"/>
    </location>
</feature>
<dbReference type="AlphaFoldDB" id="A0A2P6QVP9"/>
<comment type="caution">
    <text evidence="3">The sequence shown here is derived from an EMBL/GenBank/DDBJ whole genome shotgun (WGS) entry which is preliminary data.</text>
</comment>
<keyword evidence="4" id="KW-1185">Reference proteome</keyword>